<keyword evidence="2" id="KW-1003">Cell membrane</keyword>
<proteinExistence type="inferred from homology"/>
<sequence>MLATNHRAVINKLVKSTIRADRHPFMILFITILLSVFMLISVFTTGLTYLDLSRLQNTRLYGSEHDIVIMNGFTQRQKELLCGHSKVASVGVLAYCGNVKSTDSDQTVKAALLWGDQTYWEVQKTPARTDMTGHYPQKQNELLATEKVLAACGNRSLSVGDSLTMTYEDHTGIHTKDFVISGIWTGYGTDQENFYVSESFYKQTGSDLNADGILQIRFKRNHITGKTIEQLKESLHLSSSQAFQASDYIEKSLTILLAVTGLCFMICLSACLLIYNILYLSVCGKIRYYGLLQTLGMTQKQLVRFIRTQTLTAGVCGMIAGVISGTSVSLLFIPYVMNALGISVGNTGFRFYAQVPVLSIFVTEIAILCGAAAPIRIAANVTPVEAVTYRESAQIPYSKKKKKRESVLVPGKRPA</sequence>
<dbReference type="eggNOG" id="COG0577">
    <property type="taxonomic scope" value="Bacteria"/>
</dbReference>
<evidence type="ECO:0000256" key="1">
    <source>
        <dbReference type="ARBA" id="ARBA00004651"/>
    </source>
</evidence>
<dbReference type="PANTHER" id="PTHR30572:SF4">
    <property type="entry name" value="ABC TRANSPORTER PERMEASE YTRF"/>
    <property type="match status" value="1"/>
</dbReference>
<accession>N2AVB0</accession>
<dbReference type="GO" id="GO:0005886">
    <property type="term" value="C:plasma membrane"/>
    <property type="evidence" value="ECO:0007669"/>
    <property type="project" value="UniProtKB-SubCell"/>
</dbReference>
<dbReference type="InterPro" id="IPR050250">
    <property type="entry name" value="Macrolide_Exporter_MacB"/>
</dbReference>
<gene>
    <name evidence="9" type="ORF">C823_01942</name>
</gene>
<evidence type="ECO:0000256" key="5">
    <source>
        <dbReference type="ARBA" id="ARBA00023136"/>
    </source>
</evidence>
<reference evidence="9 10" key="1">
    <citation type="journal article" date="2014" name="Genome Announc.">
        <title>Draft genome sequences of the altered schaedler flora, a defined bacterial community from gnotobiotic mice.</title>
        <authorList>
            <person name="Wannemuehler M.J."/>
            <person name="Overstreet A.M."/>
            <person name="Ward D.V."/>
            <person name="Phillips G.J."/>
        </authorList>
    </citation>
    <scope>NUCLEOTIDE SEQUENCE [LARGE SCALE GENOMIC DNA]</scope>
    <source>
        <strain evidence="9 10">ASF492</strain>
    </source>
</reference>
<organism evidence="9 10">
    <name type="scientific">Eubacterium plexicaudatum ASF492</name>
    <dbReference type="NCBI Taxonomy" id="1235802"/>
    <lineage>
        <taxon>Bacteria</taxon>
        <taxon>Bacillati</taxon>
        <taxon>Bacillota</taxon>
        <taxon>Clostridia</taxon>
        <taxon>Eubacteriales</taxon>
        <taxon>Eubacteriaceae</taxon>
        <taxon>Eubacterium</taxon>
    </lineage>
</organism>
<dbReference type="Proteomes" id="UP000012589">
    <property type="component" value="Unassembled WGS sequence"/>
</dbReference>
<dbReference type="GO" id="GO:0022857">
    <property type="term" value="F:transmembrane transporter activity"/>
    <property type="evidence" value="ECO:0007669"/>
    <property type="project" value="TreeGrafter"/>
</dbReference>
<feature type="transmembrane region" description="Helical" evidence="7">
    <location>
        <begin position="25"/>
        <end position="50"/>
    </location>
</feature>
<comment type="similarity">
    <text evidence="6">Belongs to the ABC-4 integral membrane protein family.</text>
</comment>
<dbReference type="PANTHER" id="PTHR30572">
    <property type="entry name" value="MEMBRANE COMPONENT OF TRANSPORTER-RELATED"/>
    <property type="match status" value="1"/>
</dbReference>
<keyword evidence="5 7" id="KW-0472">Membrane</keyword>
<evidence type="ECO:0000256" key="7">
    <source>
        <dbReference type="SAM" id="Phobius"/>
    </source>
</evidence>
<feature type="transmembrane region" description="Helical" evidence="7">
    <location>
        <begin position="253"/>
        <end position="278"/>
    </location>
</feature>
<comment type="subcellular location">
    <subcellularLocation>
        <location evidence="1">Cell membrane</location>
        <topology evidence="1">Multi-pass membrane protein</topology>
    </subcellularLocation>
</comment>
<dbReference type="EMBL" id="AQFT01000064">
    <property type="protein sequence ID" value="EMZ28409.1"/>
    <property type="molecule type" value="Genomic_DNA"/>
</dbReference>
<evidence type="ECO:0000256" key="2">
    <source>
        <dbReference type="ARBA" id="ARBA00022475"/>
    </source>
</evidence>
<feature type="transmembrane region" description="Helical" evidence="7">
    <location>
        <begin position="353"/>
        <end position="373"/>
    </location>
</feature>
<dbReference type="AlphaFoldDB" id="N2AVB0"/>
<dbReference type="InterPro" id="IPR003838">
    <property type="entry name" value="ABC3_permease_C"/>
</dbReference>
<keyword evidence="3 7" id="KW-0812">Transmembrane</keyword>
<evidence type="ECO:0000313" key="9">
    <source>
        <dbReference type="EMBL" id="EMZ28409.1"/>
    </source>
</evidence>
<feature type="transmembrane region" description="Helical" evidence="7">
    <location>
        <begin position="310"/>
        <end position="333"/>
    </location>
</feature>
<feature type="domain" description="ABC3 transporter permease C-terminal" evidence="8">
    <location>
        <begin position="264"/>
        <end position="382"/>
    </location>
</feature>
<keyword evidence="10" id="KW-1185">Reference proteome</keyword>
<keyword evidence="4 7" id="KW-1133">Transmembrane helix</keyword>
<dbReference type="STRING" id="1235802.C823_01942"/>
<evidence type="ECO:0000256" key="4">
    <source>
        <dbReference type="ARBA" id="ARBA00022989"/>
    </source>
</evidence>
<comment type="caution">
    <text evidence="9">The sequence shown here is derived from an EMBL/GenBank/DDBJ whole genome shotgun (WGS) entry which is preliminary data.</text>
</comment>
<dbReference type="Pfam" id="PF02687">
    <property type="entry name" value="FtsX"/>
    <property type="match status" value="1"/>
</dbReference>
<evidence type="ECO:0000313" key="10">
    <source>
        <dbReference type="Proteomes" id="UP000012589"/>
    </source>
</evidence>
<dbReference type="HOGENOM" id="CLU_032035_0_0_9"/>
<evidence type="ECO:0000256" key="6">
    <source>
        <dbReference type="ARBA" id="ARBA00038076"/>
    </source>
</evidence>
<evidence type="ECO:0000259" key="8">
    <source>
        <dbReference type="Pfam" id="PF02687"/>
    </source>
</evidence>
<name>N2AVB0_9FIRM</name>
<dbReference type="PATRIC" id="fig|1235802.3.peg.2055"/>
<evidence type="ECO:0000256" key="3">
    <source>
        <dbReference type="ARBA" id="ARBA00022692"/>
    </source>
</evidence>
<protein>
    <recommendedName>
        <fullName evidence="8">ABC3 transporter permease C-terminal domain-containing protein</fullName>
    </recommendedName>
</protein>